<feature type="signal peptide" evidence="1">
    <location>
        <begin position="1"/>
        <end position="24"/>
    </location>
</feature>
<sequence length="110" mass="11145">MASFLKKLAVVVGFAMALLVASNGEETSSFGGSALCDSSTGVTCTSDAGCVTICKQRAGQNYVNGYCSPEPNNAVGGGRSCVCVERCGAQPTPLEKPATATTPARMGMLD</sequence>
<reference evidence="3" key="2">
    <citation type="journal article" date="2018" name="Plant J.">
        <title>The Sorghum bicolor reference genome: improved assembly, gene annotations, a transcriptome atlas, and signatures of genome organization.</title>
        <authorList>
            <person name="McCormick R.F."/>
            <person name="Truong S.K."/>
            <person name="Sreedasyam A."/>
            <person name="Jenkins J."/>
            <person name="Shu S."/>
            <person name="Sims D."/>
            <person name="Kennedy M."/>
            <person name="Amirebrahimi M."/>
            <person name="Weers B.D."/>
            <person name="McKinley B."/>
            <person name="Mattison A."/>
            <person name="Morishige D.T."/>
            <person name="Grimwood J."/>
            <person name="Schmutz J."/>
            <person name="Mullet J.E."/>
        </authorList>
    </citation>
    <scope>NUCLEOTIDE SEQUENCE [LARGE SCALE GENOMIC DNA]</scope>
    <source>
        <strain evidence="3">cv. BTx623</strain>
    </source>
</reference>
<dbReference type="EMBL" id="CM000764">
    <property type="protein sequence ID" value="KXG28680.1"/>
    <property type="molecule type" value="Genomic_DNA"/>
</dbReference>
<name>A0A1B6PSQ2_SORBI</name>
<dbReference type="Proteomes" id="UP000000768">
    <property type="component" value="Chromosome 5"/>
</dbReference>
<dbReference type="OrthoDB" id="679635at2759"/>
<dbReference type="OMA" id="RSCVCVE"/>
<feature type="chain" id="PRO_5008589232" description="Acidic protein" evidence="1">
    <location>
        <begin position="25"/>
        <end position="110"/>
    </location>
</feature>
<evidence type="ECO:0000313" key="2">
    <source>
        <dbReference type="EMBL" id="KXG28680.1"/>
    </source>
</evidence>
<dbReference type="AlphaFoldDB" id="A0A1B6PSQ2"/>
<dbReference type="InParanoid" id="A0A1B6PSQ2"/>
<proteinExistence type="predicted"/>
<dbReference type="Gramene" id="KXG28680">
    <property type="protein sequence ID" value="KXG28680"/>
    <property type="gene ID" value="SORBI_3005G152400"/>
</dbReference>
<gene>
    <name evidence="2" type="ORF">SORBI_3005G152400</name>
</gene>
<evidence type="ECO:0008006" key="4">
    <source>
        <dbReference type="Google" id="ProtNLM"/>
    </source>
</evidence>
<protein>
    <recommendedName>
        <fullName evidence="4">Acidic protein</fullName>
    </recommendedName>
</protein>
<reference evidence="2 3" key="1">
    <citation type="journal article" date="2009" name="Nature">
        <title>The Sorghum bicolor genome and the diversification of grasses.</title>
        <authorList>
            <person name="Paterson A.H."/>
            <person name="Bowers J.E."/>
            <person name="Bruggmann R."/>
            <person name="Dubchak I."/>
            <person name="Grimwood J."/>
            <person name="Gundlach H."/>
            <person name="Haberer G."/>
            <person name="Hellsten U."/>
            <person name="Mitros T."/>
            <person name="Poliakov A."/>
            <person name="Schmutz J."/>
            <person name="Spannagl M."/>
            <person name="Tang H."/>
            <person name="Wang X."/>
            <person name="Wicker T."/>
            <person name="Bharti A.K."/>
            <person name="Chapman J."/>
            <person name="Feltus F.A."/>
            <person name="Gowik U."/>
            <person name="Grigoriev I.V."/>
            <person name="Lyons E."/>
            <person name="Maher C.A."/>
            <person name="Martis M."/>
            <person name="Narechania A."/>
            <person name="Otillar R.P."/>
            <person name="Penning B.W."/>
            <person name="Salamov A.A."/>
            <person name="Wang Y."/>
            <person name="Zhang L."/>
            <person name="Carpita N.C."/>
            <person name="Freeling M."/>
            <person name="Gingle A.R."/>
            <person name="Hash C.T."/>
            <person name="Keller B."/>
            <person name="Klein P."/>
            <person name="Kresovich S."/>
            <person name="McCann M.C."/>
            <person name="Ming R."/>
            <person name="Peterson D.G."/>
            <person name="Mehboob-ur-Rahman"/>
            <person name="Ware D."/>
            <person name="Westhoff P."/>
            <person name="Mayer K.F."/>
            <person name="Messing J."/>
            <person name="Rokhsar D.S."/>
        </authorList>
    </citation>
    <scope>NUCLEOTIDE SEQUENCE [LARGE SCALE GENOMIC DNA]</scope>
    <source>
        <strain evidence="3">cv. BTx623</strain>
    </source>
</reference>
<evidence type="ECO:0000313" key="3">
    <source>
        <dbReference type="Proteomes" id="UP000000768"/>
    </source>
</evidence>
<keyword evidence="1" id="KW-0732">Signal</keyword>
<evidence type="ECO:0000256" key="1">
    <source>
        <dbReference type="SAM" id="SignalP"/>
    </source>
</evidence>
<organism evidence="2 3">
    <name type="scientific">Sorghum bicolor</name>
    <name type="common">Sorghum</name>
    <name type="synonym">Sorghum vulgare</name>
    <dbReference type="NCBI Taxonomy" id="4558"/>
    <lineage>
        <taxon>Eukaryota</taxon>
        <taxon>Viridiplantae</taxon>
        <taxon>Streptophyta</taxon>
        <taxon>Embryophyta</taxon>
        <taxon>Tracheophyta</taxon>
        <taxon>Spermatophyta</taxon>
        <taxon>Magnoliopsida</taxon>
        <taxon>Liliopsida</taxon>
        <taxon>Poales</taxon>
        <taxon>Poaceae</taxon>
        <taxon>PACMAD clade</taxon>
        <taxon>Panicoideae</taxon>
        <taxon>Andropogonodae</taxon>
        <taxon>Andropogoneae</taxon>
        <taxon>Sorghinae</taxon>
        <taxon>Sorghum</taxon>
    </lineage>
</organism>
<accession>A0A1B6PSQ2</accession>
<keyword evidence="3" id="KW-1185">Reference proteome</keyword>